<dbReference type="Gene3D" id="2.60.120.10">
    <property type="entry name" value="Jelly Rolls"/>
    <property type="match status" value="1"/>
</dbReference>
<dbReference type="InterPro" id="IPR011051">
    <property type="entry name" value="RmlC_Cupin_sf"/>
</dbReference>
<dbReference type="InterPro" id="IPR014710">
    <property type="entry name" value="RmlC-like_jellyroll"/>
</dbReference>
<evidence type="ECO:0000313" key="2">
    <source>
        <dbReference type="EMBL" id="KJR84961.1"/>
    </source>
</evidence>
<protein>
    <submittedName>
        <fullName evidence="2">Uncharacterized protein</fullName>
    </submittedName>
</protein>
<dbReference type="SUPFAM" id="SSF51182">
    <property type="entry name" value="RmlC-like cupins"/>
    <property type="match status" value="1"/>
</dbReference>
<feature type="region of interest" description="Disordered" evidence="1">
    <location>
        <begin position="188"/>
        <end position="215"/>
    </location>
</feature>
<reference evidence="2 3" key="1">
    <citation type="journal article" date="2014" name="BMC Genomics">
        <title>Comparative genomics of the major fungal agents of human and animal Sporotrichosis: Sporothrix schenckii and Sporothrix brasiliensis.</title>
        <authorList>
            <person name="Teixeira M.M."/>
            <person name="de Almeida L.G."/>
            <person name="Kubitschek-Barreira P."/>
            <person name="Alves F.L."/>
            <person name="Kioshima E.S."/>
            <person name="Abadio A.K."/>
            <person name="Fernandes L."/>
            <person name="Derengowski L.S."/>
            <person name="Ferreira K.S."/>
            <person name="Souza R.C."/>
            <person name="Ruiz J.C."/>
            <person name="de Andrade N.C."/>
            <person name="Paes H.C."/>
            <person name="Nicola A.M."/>
            <person name="Albuquerque P."/>
            <person name="Gerber A.L."/>
            <person name="Martins V.P."/>
            <person name="Peconick L.D."/>
            <person name="Neto A.V."/>
            <person name="Chaucanez C.B."/>
            <person name="Silva P.A."/>
            <person name="Cunha O.L."/>
            <person name="de Oliveira F.F."/>
            <person name="dos Santos T.C."/>
            <person name="Barros A.L."/>
            <person name="Soares M.A."/>
            <person name="de Oliveira L.M."/>
            <person name="Marini M.M."/>
            <person name="Villalobos-Duno H."/>
            <person name="Cunha M.M."/>
            <person name="de Hoog S."/>
            <person name="da Silveira J.F."/>
            <person name="Henrissat B."/>
            <person name="Nino-Vega G.A."/>
            <person name="Cisalpino P.S."/>
            <person name="Mora-Montes H.M."/>
            <person name="Almeida S.R."/>
            <person name="Stajich J.E."/>
            <person name="Lopes-Bezerra L.M."/>
            <person name="Vasconcelos A.T."/>
            <person name="Felipe M.S."/>
        </authorList>
    </citation>
    <scope>NUCLEOTIDE SEQUENCE [LARGE SCALE GENOMIC DNA]</scope>
    <source>
        <strain evidence="2 3">1099-18</strain>
    </source>
</reference>
<dbReference type="Proteomes" id="UP000033710">
    <property type="component" value="Unassembled WGS sequence"/>
</dbReference>
<gene>
    <name evidence="2" type="ORF">SPSK_09692</name>
</gene>
<accession>A0A0F2M9Y3</accession>
<comment type="caution">
    <text evidence="2">The sequence shown here is derived from an EMBL/GenBank/DDBJ whole genome shotgun (WGS) entry which is preliminary data.</text>
</comment>
<evidence type="ECO:0000256" key="1">
    <source>
        <dbReference type="SAM" id="MobiDB-lite"/>
    </source>
</evidence>
<dbReference type="AlphaFoldDB" id="A0A0F2M9Y3"/>
<feature type="compositionally biased region" description="Low complexity" evidence="1">
    <location>
        <begin position="109"/>
        <end position="118"/>
    </location>
</feature>
<feature type="compositionally biased region" description="Basic residues" evidence="1">
    <location>
        <begin position="120"/>
        <end position="129"/>
    </location>
</feature>
<feature type="compositionally biased region" description="Acidic residues" evidence="1">
    <location>
        <begin position="39"/>
        <end position="63"/>
    </location>
</feature>
<dbReference type="RefSeq" id="XP_016587637.1">
    <property type="nucleotide sequence ID" value="XM_016736264.1"/>
</dbReference>
<feature type="region of interest" description="Disordered" evidence="1">
    <location>
        <begin position="25"/>
        <end position="136"/>
    </location>
</feature>
<dbReference type="OrthoDB" id="3511549at2759"/>
<sequence length="280" mass="29569">MAAFFPILQEILPMLMPGSVHITKAEELQGPPRDAVHVEEEEEEQAGDDGEEAFDGEDEDDGDGNEKADTRHRPRSLGESGAKRDTGDTGEAGQRKDGDQENGNPAPPTAAAATQPGPSTRRRARKVVGRRPPNGVSLRDAIVHKSSSLCASVLTVKPQCATVVFHNGEQEAIVYAVSGTAVLATLPDNFDEDDNDNDHEGGSATSARKPPHTTTISAGDFAFIPAWTEHQVRNEAPATSKGGTDDGPATPSADVVWVVVRNAGEPTVVPLKGWGGEQAE</sequence>
<feature type="compositionally biased region" description="Basic and acidic residues" evidence="1">
    <location>
        <begin position="81"/>
        <end position="99"/>
    </location>
</feature>
<dbReference type="GeneID" id="27671541"/>
<dbReference type="VEuPathDB" id="FungiDB:SPSK_09692"/>
<name>A0A0F2M9Y3_SPOSC</name>
<proteinExistence type="predicted"/>
<reference evidence="2 3" key="2">
    <citation type="journal article" date="2015" name="Eukaryot. Cell">
        <title>Asexual propagation of a virulent clone complex in a human and feline outbreak of sporotrichosis.</title>
        <authorList>
            <person name="Teixeira Mde M."/>
            <person name="Rodrigues A.M."/>
            <person name="Tsui C.K."/>
            <person name="de Almeida L.G."/>
            <person name="Van Diepeningen A.D."/>
            <person name="van den Ende B.G."/>
            <person name="Fernandes G.F."/>
            <person name="Kano R."/>
            <person name="Hamelin R.C."/>
            <person name="Lopes-Bezerra L.M."/>
            <person name="Vasconcelos A.T."/>
            <person name="de Hoog S."/>
            <person name="de Camargo Z.P."/>
            <person name="Felipe M.S."/>
        </authorList>
    </citation>
    <scope>NUCLEOTIDE SEQUENCE [LARGE SCALE GENOMIC DNA]</scope>
    <source>
        <strain evidence="2 3">1099-18</strain>
    </source>
</reference>
<dbReference type="EMBL" id="AXCR01000007">
    <property type="protein sequence ID" value="KJR84961.1"/>
    <property type="molecule type" value="Genomic_DNA"/>
</dbReference>
<dbReference type="KEGG" id="ssck:SPSK_09692"/>
<organism evidence="2 3">
    <name type="scientific">Sporothrix schenckii 1099-18</name>
    <dbReference type="NCBI Taxonomy" id="1397361"/>
    <lineage>
        <taxon>Eukaryota</taxon>
        <taxon>Fungi</taxon>
        <taxon>Dikarya</taxon>
        <taxon>Ascomycota</taxon>
        <taxon>Pezizomycotina</taxon>
        <taxon>Sordariomycetes</taxon>
        <taxon>Sordariomycetidae</taxon>
        <taxon>Ophiostomatales</taxon>
        <taxon>Ophiostomataceae</taxon>
        <taxon>Sporothrix</taxon>
    </lineage>
</organism>
<evidence type="ECO:0000313" key="3">
    <source>
        <dbReference type="Proteomes" id="UP000033710"/>
    </source>
</evidence>